<dbReference type="SUPFAM" id="SSF53474">
    <property type="entry name" value="alpha/beta-Hydrolases"/>
    <property type="match status" value="1"/>
</dbReference>
<dbReference type="Pfam" id="PF12697">
    <property type="entry name" value="Abhydrolase_6"/>
    <property type="match status" value="1"/>
</dbReference>
<accession>A0ABP7RMV4</accession>
<protein>
    <submittedName>
        <fullName evidence="2">Alpha/beta fold hydrolase</fullName>
    </submittedName>
</protein>
<dbReference type="InterPro" id="IPR053145">
    <property type="entry name" value="AB_hydrolase_Est10"/>
</dbReference>
<dbReference type="PANTHER" id="PTHR43265:SF1">
    <property type="entry name" value="ESTERASE ESTD"/>
    <property type="match status" value="1"/>
</dbReference>
<evidence type="ECO:0000259" key="1">
    <source>
        <dbReference type="Pfam" id="PF12697"/>
    </source>
</evidence>
<sequence length="307" mass="31971">MLSMLIAAAIAAAPQTSEVTAPGAQGDLAGTMIDAGKDAPLVLIIPGSGPTDRDGNNSIGKTGTYRMLADGLAKRGISSVRIDKRGMFGSKAAVADPNQVRIADYVTDVRSWIWKLRGDDSKKCVWLLGHSEGSLVALASAQKPDGICGVVSVSGSGRKLGDTIRAQLRASPANAPVLDPALSILDRLEKGTKVPEAEIPPPLLPLFHPAVQDYLVDLLSQQPQKLAAGLTVPLLIVQGETDLQTSVEDAKLLAEAQPKAKLALIPGVNHVLKAAPIDRAANVAAYRDPALPIAPAVVTTIADFVKS</sequence>
<evidence type="ECO:0000313" key="2">
    <source>
        <dbReference type="EMBL" id="GAA3999336.1"/>
    </source>
</evidence>
<dbReference type="EMBL" id="BAAAZD010000001">
    <property type="protein sequence ID" value="GAA3999336.1"/>
    <property type="molecule type" value="Genomic_DNA"/>
</dbReference>
<dbReference type="Gene3D" id="3.40.50.1820">
    <property type="entry name" value="alpha/beta hydrolase"/>
    <property type="match status" value="1"/>
</dbReference>
<organism evidence="2 3">
    <name type="scientific">Sphingomonas humi</name>
    <dbReference type="NCBI Taxonomy" id="335630"/>
    <lineage>
        <taxon>Bacteria</taxon>
        <taxon>Pseudomonadati</taxon>
        <taxon>Pseudomonadota</taxon>
        <taxon>Alphaproteobacteria</taxon>
        <taxon>Sphingomonadales</taxon>
        <taxon>Sphingomonadaceae</taxon>
        <taxon>Sphingomonas</taxon>
    </lineage>
</organism>
<proteinExistence type="predicted"/>
<gene>
    <name evidence="2" type="ORF">GCM10022211_06620</name>
</gene>
<keyword evidence="3" id="KW-1185">Reference proteome</keyword>
<dbReference type="InterPro" id="IPR029058">
    <property type="entry name" value="AB_hydrolase_fold"/>
</dbReference>
<evidence type="ECO:0000313" key="3">
    <source>
        <dbReference type="Proteomes" id="UP001501310"/>
    </source>
</evidence>
<dbReference type="PANTHER" id="PTHR43265">
    <property type="entry name" value="ESTERASE ESTD"/>
    <property type="match status" value="1"/>
</dbReference>
<feature type="domain" description="AB hydrolase-1" evidence="1">
    <location>
        <begin position="68"/>
        <end position="285"/>
    </location>
</feature>
<reference evidence="3" key="1">
    <citation type="journal article" date="2019" name="Int. J. Syst. Evol. Microbiol.">
        <title>The Global Catalogue of Microorganisms (GCM) 10K type strain sequencing project: providing services to taxonomists for standard genome sequencing and annotation.</title>
        <authorList>
            <consortium name="The Broad Institute Genomics Platform"/>
            <consortium name="The Broad Institute Genome Sequencing Center for Infectious Disease"/>
            <person name="Wu L."/>
            <person name="Ma J."/>
        </authorList>
    </citation>
    <scope>NUCLEOTIDE SEQUENCE [LARGE SCALE GENOMIC DNA]</scope>
    <source>
        <strain evidence="3">JCM 16603</strain>
    </source>
</reference>
<dbReference type="InterPro" id="IPR000073">
    <property type="entry name" value="AB_hydrolase_1"/>
</dbReference>
<dbReference type="Proteomes" id="UP001501310">
    <property type="component" value="Unassembled WGS sequence"/>
</dbReference>
<dbReference type="GO" id="GO:0016787">
    <property type="term" value="F:hydrolase activity"/>
    <property type="evidence" value="ECO:0007669"/>
    <property type="project" value="UniProtKB-KW"/>
</dbReference>
<keyword evidence="2" id="KW-0378">Hydrolase</keyword>
<comment type="caution">
    <text evidence="2">The sequence shown here is derived from an EMBL/GenBank/DDBJ whole genome shotgun (WGS) entry which is preliminary data.</text>
</comment>
<dbReference type="RefSeq" id="WP_344708736.1">
    <property type="nucleotide sequence ID" value="NZ_BAAAZD010000001.1"/>
</dbReference>
<name>A0ABP7RMV4_9SPHN</name>